<reference evidence="5" key="1">
    <citation type="journal article" date="2023" name="Mol. Phylogenet. Evol.">
        <title>Genome-scale phylogeny and comparative genomics of the fungal order Sordariales.</title>
        <authorList>
            <person name="Hensen N."/>
            <person name="Bonometti L."/>
            <person name="Westerberg I."/>
            <person name="Brannstrom I.O."/>
            <person name="Guillou S."/>
            <person name="Cros-Aarteil S."/>
            <person name="Calhoun S."/>
            <person name="Haridas S."/>
            <person name="Kuo A."/>
            <person name="Mondo S."/>
            <person name="Pangilinan J."/>
            <person name="Riley R."/>
            <person name="LaButti K."/>
            <person name="Andreopoulos B."/>
            <person name="Lipzen A."/>
            <person name="Chen C."/>
            <person name="Yan M."/>
            <person name="Daum C."/>
            <person name="Ng V."/>
            <person name="Clum A."/>
            <person name="Steindorff A."/>
            <person name="Ohm R.A."/>
            <person name="Martin F."/>
            <person name="Silar P."/>
            <person name="Natvig D.O."/>
            <person name="Lalanne C."/>
            <person name="Gautier V."/>
            <person name="Ament-Velasquez S.L."/>
            <person name="Kruys A."/>
            <person name="Hutchinson M.I."/>
            <person name="Powell A.J."/>
            <person name="Barry K."/>
            <person name="Miller A.N."/>
            <person name="Grigoriev I.V."/>
            <person name="Debuchy R."/>
            <person name="Gladieux P."/>
            <person name="Hiltunen Thoren M."/>
            <person name="Johannesson H."/>
        </authorList>
    </citation>
    <scope>NUCLEOTIDE SEQUENCE</scope>
    <source>
        <strain evidence="5">CBS 560.94</strain>
    </source>
</reference>
<dbReference type="GO" id="GO:0005576">
    <property type="term" value="C:extracellular region"/>
    <property type="evidence" value="ECO:0007669"/>
    <property type="project" value="UniProtKB-SubCell"/>
</dbReference>
<evidence type="ECO:0000256" key="1">
    <source>
        <dbReference type="ARBA" id="ARBA00004613"/>
    </source>
</evidence>
<keyword evidence="4" id="KW-0732">Signal</keyword>
<dbReference type="Gene3D" id="2.120.10.30">
    <property type="entry name" value="TolB, C-terminal domain"/>
    <property type="match status" value="1"/>
</dbReference>
<protein>
    <submittedName>
        <fullName evidence="5">Major royal jelly protein-domain-containing protein</fullName>
    </submittedName>
</protein>
<reference evidence="5" key="2">
    <citation type="submission" date="2023-06" db="EMBL/GenBank/DDBJ databases">
        <authorList>
            <consortium name="Lawrence Berkeley National Laboratory"/>
            <person name="Haridas S."/>
            <person name="Hensen N."/>
            <person name="Bonometti L."/>
            <person name="Westerberg I."/>
            <person name="Brannstrom I.O."/>
            <person name="Guillou S."/>
            <person name="Cros-Aarteil S."/>
            <person name="Calhoun S."/>
            <person name="Kuo A."/>
            <person name="Mondo S."/>
            <person name="Pangilinan J."/>
            <person name="Riley R."/>
            <person name="Labutti K."/>
            <person name="Andreopoulos B."/>
            <person name="Lipzen A."/>
            <person name="Chen C."/>
            <person name="Yanf M."/>
            <person name="Daum C."/>
            <person name="Ng V."/>
            <person name="Clum A."/>
            <person name="Steindorff A."/>
            <person name="Ohm R."/>
            <person name="Martin F."/>
            <person name="Silar P."/>
            <person name="Natvig D."/>
            <person name="Lalanne C."/>
            <person name="Gautier V."/>
            <person name="Ament-Velasquez S.L."/>
            <person name="Kruys A."/>
            <person name="Hutchinson M.I."/>
            <person name="Powell A.J."/>
            <person name="Barry K."/>
            <person name="Miller A.N."/>
            <person name="Grigoriev I.V."/>
            <person name="Debuchy R."/>
            <person name="Gladieux P."/>
            <person name="Thoren M.H."/>
            <person name="Johannesson H."/>
        </authorList>
    </citation>
    <scope>NUCLEOTIDE SEQUENCE</scope>
    <source>
        <strain evidence="5">CBS 560.94</strain>
    </source>
</reference>
<dbReference type="InterPro" id="IPR017996">
    <property type="entry name" value="MRJP/yellow-related"/>
</dbReference>
<evidence type="ECO:0000256" key="3">
    <source>
        <dbReference type="ARBA" id="ARBA00022525"/>
    </source>
</evidence>
<comment type="similarity">
    <text evidence="2">Belongs to the major royal jelly protein family.</text>
</comment>
<dbReference type="RefSeq" id="XP_062677233.1">
    <property type="nucleotide sequence ID" value="XM_062828999.1"/>
</dbReference>
<feature type="chain" id="PRO_5042018038" evidence="4">
    <location>
        <begin position="20"/>
        <end position="458"/>
    </location>
</feature>
<keyword evidence="3" id="KW-0964">Secreted</keyword>
<comment type="caution">
    <text evidence="5">The sequence shown here is derived from an EMBL/GenBank/DDBJ whole genome shotgun (WGS) entry which is preliminary data.</text>
</comment>
<name>A0AAE0J203_9PEZI</name>
<dbReference type="PANTHER" id="PTHR10009">
    <property type="entry name" value="PROTEIN YELLOW-RELATED"/>
    <property type="match status" value="1"/>
</dbReference>
<evidence type="ECO:0000313" key="6">
    <source>
        <dbReference type="Proteomes" id="UP001278500"/>
    </source>
</evidence>
<gene>
    <name evidence="5" type="ORF">B0H65DRAFT_534348</name>
</gene>
<dbReference type="AlphaFoldDB" id="A0AAE0J203"/>
<dbReference type="SUPFAM" id="SSF101898">
    <property type="entry name" value="NHL repeat"/>
    <property type="match status" value="1"/>
</dbReference>
<comment type="subcellular location">
    <subcellularLocation>
        <location evidence="1">Secreted</location>
    </subcellularLocation>
</comment>
<organism evidence="5 6">
    <name type="scientific">Neurospora tetraspora</name>
    <dbReference type="NCBI Taxonomy" id="94610"/>
    <lineage>
        <taxon>Eukaryota</taxon>
        <taxon>Fungi</taxon>
        <taxon>Dikarya</taxon>
        <taxon>Ascomycota</taxon>
        <taxon>Pezizomycotina</taxon>
        <taxon>Sordariomycetes</taxon>
        <taxon>Sordariomycetidae</taxon>
        <taxon>Sordariales</taxon>
        <taxon>Sordariaceae</taxon>
        <taxon>Neurospora</taxon>
    </lineage>
</organism>
<evidence type="ECO:0000313" key="5">
    <source>
        <dbReference type="EMBL" id="KAK3335067.1"/>
    </source>
</evidence>
<proteinExistence type="inferred from homology"/>
<evidence type="ECO:0000256" key="2">
    <source>
        <dbReference type="ARBA" id="ARBA00009127"/>
    </source>
</evidence>
<dbReference type="PANTHER" id="PTHR10009:SF18">
    <property type="entry name" value="PROTEIN YELLOW-LIKE PROTEIN"/>
    <property type="match status" value="1"/>
</dbReference>
<keyword evidence="6" id="KW-1185">Reference proteome</keyword>
<dbReference type="GeneID" id="87866153"/>
<accession>A0AAE0J203</accession>
<feature type="signal peptide" evidence="4">
    <location>
        <begin position="1"/>
        <end position="19"/>
    </location>
</feature>
<sequence length="458" mass="48832">MARLTALTFLILQTLAVNADVYDNNPYNFTFPADPGVSGPPLEVIHAYFGQWPTGIAVSSTGRLFSNFPGGLDPTNVNNGTPGIFTVGELVSPSTEKAYPSVEMNTPPCPGGAVNLTDPQNPVGCGSADHLIAVQSVVIDPLDRLWILDTGRPLYTFPNGSVILLRSSYGGPKLIGVDLSTDKIFQTILFPPEVALPGGTYLNDVRFDLRPNVTSSGAGMAYITDSSLNGQNGIIVVDLGTGDSWRRLQRQPSVLPEEKFVPFVWGQPIYSAPDPGHAPTGNLTTTSPPGYISFGSDGIAISADGETLFYGAVAGRNLYSVPTALLRQRDDAVESELVKAVVNHGQTGNSDGMETDSNGVIYKGNNEANSLVAFDPATGTTQTVVRDPRIGWVDTLSVADDPKEEGRGFVYFTSNQLHLSGAMWSPGEEGDRRKRPFGLFRVPLLENGTKISAPEGAR</sequence>
<dbReference type="Proteomes" id="UP001278500">
    <property type="component" value="Unassembled WGS sequence"/>
</dbReference>
<dbReference type="EMBL" id="JAUEPP010000009">
    <property type="protein sequence ID" value="KAK3335067.1"/>
    <property type="molecule type" value="Genomic_DNA"/>
</dbReference>
<dbReference type="InterPro" id="IPR011042">
    <property type="entry name" value="6-blade_b-propeller_TolB-like"/>
</dbReference>
<evidence type="ECO:0000256" key="4">
    <source>
        <dbReference type="SAM" id="SignalP"/>
    </source>
</evidence>
<dbReference type="Pfam" id="PF03022">
    <property type="entry name" value="MRJP"/>
    <property type="match status" value="1"/>
</dbReference>